<protein>
    <submittedName>
        <fullName evidence="4">Putative transcription regulator mTERF family</fullName>
    </submittedName>
</protein>
<dbReference type="OMA" id="DDKCHPD"/>
<dbReference type="SMART" id="SM00733">
    <property type="entry name" value="Mterf"/>
    <property type="match status" value="6"/>
</dbReference>
<dbReference type="PANTHER" id="PTHR13068">
    <property type="entry name" value="CGI-12 PROTEIN-RELATED"/>
    <property type="match status" value="1"/>
</dbReference>
<dbReference type="EMBL" id="PDCK01000042">
    <property type="protein sequence ID" value="PRQ39162.1"/>
    <property type="molecule type" value="Genomic_DNA"/>
</dbReference>
<dbReference type="InterPro" id="IPR038538">
    <property type="entry name" value="MTERF_sf"/>
</dbReference>
<dbReference type="PANTHER" id="PTHR13068:SF133">
    <property type="entry name" value="MITOCHONDRIAL TRANSCRIPTION TERMINATION FACTOR FAMILY PROTEIN"/>
    <property type="match status" value="1"/>
</dbReference>
<dbReference type="GO" id="GO:0003676">
    <property type="term" value="F:nucleic acid binding"/>
    <property type="evidence" value="ECO:0007669"/>
    <property type="project" value="InterPro"/>
</dbReference>
<dbReference type="GO" id="GO:0006353">
    <property type="term" value="P:DNA-templated transcription termination"/>
    <property type="evidence" value="ECO:0007669"/>
    <property type="project" value="UniProtKB-KW"/>
</dbReference>
<dbReference type="InterPro" id="IPR003690">
    <property type="entry name" value="MTERF"/>
</dbReference>
<dbReference type="Gene3D" id="1.25.70.10">
    <property type="entry name" value="Transcription termination factor 3, mitochondrial"/>
    <property type="match status" value="1"/>
</dbReference>
<comment type="similarity">
    <text evidence="1">Belongs to the mTERF family.</text>
</comment>
<name>A0A2P6QY93_ROSCH</name>
<keyword evidence="2" id="KW-0805">Transcription regulation</keyword>
<dbReference type="OrthoDB" id="1158866at2759"/>
<evidence type="ECO:0000256" key="1">
    <source>
        <dbReference type="ARBA" id="ARBA00007692"/>
    </source>
</evidence>
<evidence type="ECO:0000256" key="2">
    <source>
        <dbReference type="ARBA" id="ARBA00022472"/>
    </source>
</evidence>
<dbReference type="Proteomes" id="UP000238479">
    <property type="component" value="Chromosome 4"/>
</dbReference>
<dbReference type="Gramene" id="PRQ39162">
    <property type="protein sequence ID" value="PRQ39162"/>
    <property type="gene ID" value="RchiOBHm_Chr4g0422021"/>
</dbReference>
<sequence>MFGFCCKRLQLLLPSCSSSVDSVTHLHCFRKASHFSSSYSSKSLLGGKIDKPQEKDGSFTVSYLVNSCGLSPEVALCLSKKRVHFKSREKPDSVIKLLKHYGFNDTDISQLVKKFPEVLGAKPEKTILPKLEFFSSIGLSGNDIARALCSNPSILKRNVDRSLRPCYDIIKSILVSDLEVAVFFKNSYQLLTVKSVSNIAQNVSVLRKLKVPEPSISYYATCQPFVMSLEKEKFHEAVKRVMSLGFHPSNATTFMKALFVISITDSSKWAEKMDFYKKCGWSEDDFLVAFRKNPFFMNMTEKNISSKMDFIVNQMALVQPADLAHYPTVLTYSLEKWIIPRCSVIRVLLLKGLITRGEFNFNTLMGLNKKNFLKRFVVQYQEQVPELLSIFEGKMGLAELGLGFEEN</sequence>
<reference evidence="4 5" key="1">
    <citation type="journal article" date="2018" name="Nat. Genet.">
        <title>The Rosa genome provides new insights in the design of modern roses.</title>
        <authorList>
            <person name="Bendahmane M."/>
        </authorList>
    </citation>
    <scope>NUCLEOTIDE SEQUENCE [LARGE SCALE GENOMIC DNA]</scope>
    <source>
        <strain evidence="5">cv. Old Blush</strain>
    </source>
</reference>
<keyword evidence="2" id="KW-0806">Transcription termination</keyword>
<proteinExistence type="inferred from homology"/>
<organism evidence="4 5">
    <name type="scientific">Rosa chinensis</name>
    <name type="common">China rose</name>
    <dbReference type="NCBI Taxonomy" id="74649"/>
    <lineage>
        <taxon>Eukaryota</taxon>
        <taxon>Viridiplantae</taxon>
        <taxon>Streptophyta</taxon>
        <taxon>Embryophyta</taxon>
        <taxon>Tracheophyta</taxon>
        <taxon>Spermatophyta</taxon>
        <taxon>Magnoliopsida</taxon>
        <taxon>eudicotyledons</taxon>
        <taxon>Gunneridae</taxon>
        <taxon>Pentapetalae</taxon>
        <taxon>rosids</taxon>
        <taxon>fabids</taxon>
        <taxon>Rosales</taxon>
        <taxon>Rosaceae</taxon>
        <taxon>Rosoideae</taxon>
        <taxon>Rosoideae incertae sedis</taxon>
        <taxon>Rosa</taxon>
    </lineage>
</organism>
<comment type="caution">
    <text evidence="4">The sequence shown here is derived from an EMBL/GenBank/DDBJ whole genome shotgun (WGS) entry which is preliminary data.</text>
</comment>
<evidence type="ECO:0000256" key="3">
    <source>
        <dbReference type="ARBA" id="ARBA00022946"/>
    </source>
</evidence>
<keyword evidence="5" id="KW-1185">Reference proteome</keyword>
<evidence type="ECO:0000313" key="5">
    <source>
        <dbReference type="Proteomes" id="UP000238479"/>
    </source>
</evidence>
<dbReference type="FunFam" id="1.25.70.10:FF:000001">
    <property type="entry name" value="Mitochondrial transcription termination factor-like"/>
    <property type="match status" value="1"/>
</dbReference>
<keyword evidence="3" id="KW-0809">Transit peptide</keyword>
<gene>
    <name evidence="4" type="ORF">RchiOBHm_Chr4g0422021</name>
</gene>
<dbReference type="AlphaFoldDB" id="A0A2P6QY93"/>
<evidence type="ECO:0000313" key="4">
    <source>
        <dbReference type="EMBL" id="PRQ39162.1"/>
    </source>
</evidence>
<dbReference type="Pfam" id="PF02536">
    <property type="entry name" value="mTERF"/>
    <property type="match status" value="1"/>
</dbReference>
<keyword evidence="2" id="KW-0804">Transcription</keyword>
<accession>A0A2P6QY93</accession>